<sequence length="186" mass="21368">MTSPKGFTLTNTNSCRLKFARRFLRSLMEIRRRQTNHNNLLSSSSSSSSSSSCLGDQIRKSSQRIKLAAYSSMAYAVGPRKAWARALLWKLKNRSSNRRRFVVRKTCLLGVKKKKKKRVHVNKVNYQSKGYERDNNFVEKTEKLRELVPGGKAMDICSLFEESAHFVKSLAMQVQVMQDISDQLSR</sequence>
<dbReference type="InterPro" id="IPR059002">
    <property type="entry name" value="IBH1_N"/>
</dbReference>
<dbReference type="Pfam" id="PF26576">
    <property type="entry name" value="IBH1_N"/>
    <property type="match status" value="1"/>
</dbReference>
<accession>A0AA88DVX7</accession>
<dbReference type="GO" id="GO:0003677">
    <property type="term" value="F:DNA binding"/>
    <property type="evidence" value="ECO:0007669"/>
    <property type="project" value="UniProtKB-KW"/>
</dbReference>
<dbReference type="EMBL" id="BTGU01000141">
    <property type="protein sequence ID" value="GMN63077.1"/>
    <property type="molecule type" value="Genomic_DNA"/>
</dbReference>
<dbReference type="PANTHER" id="PTHR33124:SF109">
    <property type="entry name" value="TRANSCRIPTION FACTOR IBH1"/>
    <property type="match status" value="1"/>
</dbReference>
<name>A0AA88DVX7_FICCA</name>
<evidence type="ECO:0000259" key="4">
    <source>
        <dbReference type="Pfam" id="PF26576"/>
    </source>
</evidence>
<keyword evidence="1" id="KW-0805">Transcription regulation</keyword>
<gene>
    <name evidence="5" type="ORF">TIFTF001_032165</name>
</gene>
<dbReference type="GO" id="GO:0006355">
    <property type="term" value="P:regulation of DNA-templated transcription"/>
    <property type="evidence" value="ECO:0007669"/>
    <property type="project" value="InterPro"/>
</dbReference>
<organism evidence="5 6">
    <name type="scientific">Ficus carica</name>
    <name type="common">Common fig</name>
    <dbReference type="NCBI Taxonomy" id="3494"/>
    <lineage>
        <taxon>Eukaryota</taxon>
        <taxon>Viridiplantae</taxon>
        <taxon>Streptophyta</taxon>
        <taxon>Embryophyta</taxon>
        <taxon>Tracheophyta</taxon>
        <taxon>Spermatophyta</taxon>
        <taxon>Magnoliopsida</taxon>
        <taxon>eudicotyledons</taxon>
        <taxon>Gunneridae</taxon>
        <taxon>Pentapetalae</taxon>
        <taxon>rosids</taxon>
        <taxon>fabids</taxon>
        <taxon>Rosales</taxon>
        <taxon>Moraceae</taxon>
        <taxon>Ficeae</taxon>
        <taxon>Ficus</taxon>
    </lineage>
</organism>
<dbReference type="AlphaFoldDB" id="A0AA88DVX7"/>
<reference evidence="5" key="1">
    <citation type="submission" date="2023-07" db="EMBL/GenBank/DDBJ databases">
        <title>draft genome sequence of fig (Ficus carica).</title>
        <authorList>
            <person name="Takahashi T."/>
            <person name="Nishimura K."/>
        </authorList>
    </citation>
    <scope>NUCLEOTIDE SEQUENCE</scope>
</reference>
<dbReference type="PANTHER" id="PTHR33124">
    <property type="entry name" value="TRANSCRIPTION FACTOR IBH1-LIKE 1"/>
    <property type="match status" value="1"/>
</dbReference>
<proteinExistence type="predicted"/>
<dbReference type="CDD" id="cd11393">
    <property type="entry name" value="bHLH_AtbHLH_like"/>
    <property type="match status" value="1"/>
</dbReference>
<evidence type="ECO:0000313" key="6">
    <source>
        <dbReference type="Proteomes" id="UP001187192"/>
    </source>
</evidence>
<evidence type="ECO:0000313" key="5">
    <source>
        <dbReference type="EMBL" id="GMN63077.1"/>
    </source>
</evidence>
<keyword evidence="2" id="KW-0238">DNA-binding</keyword>
<comment type="caution">
    <text evidence="5">The sequence shown here is derived from an EMBL/GenBank/DDBJ whole genome shotgun (WGS) entry which is preliminary data.</text>
</comment>
<dbReference type="InterPro" id="IPR044660">
    <property type="entry name" value="IBH1-like"/>
</dbReference>
<feature type="domain" description="IBH1-like N-terminal" evidence="4">
    <location>
        <begin position="14"/>
        <end position="94"/>
    </location>
</feature>
<evidence type="ECO:0000256" key="3">
    <source>
        <dbReference type="ARBA" id="ARBA00023163"/>
    </source>
</evidence>
<evidence type="ECO:0000256" key="1">
    <source>
        <dbReference type="ARBA" id="ARBA00023015"/>
    </source>
</evidence>
<keyword evidence="3" id="KW-0804">Transcription</keyword>
<protein>
    <recommendedName>
        <fullName evidence="4">IBH1-like N-terminal domain-containing protein</fullName>
    </recommendedName>
</protein>
<evidence type="ECO:0000256" key="2">
    <source>
        <dbReference type="ARBA" id="ARBA00023125"/>
    </source>
</evidence>
<dbReference type="InterPro" id="IPR045239">
    <property type="entry name" value="bHLH95_bHLH"/>
</dbReference>
<keyword evidence="6" id="KW-1185">Reference proteome</keyword>
<dbReference type="Proteomes" id="UP001187192">
    <property type="component" value="Unassembled WGS sequence"/>
</dbReference>